<dbReference type="Pfam" id="PF00646">
    <property type="entry name" value="F-box"/>
    <property type="match status" value="1"/>
</dbReference>
<protein>
    <recommendedName>
        <fullName evidence="1">F-box domain-containing protein</fullName>
    </recommendedName>
</protein>
<gene>
    <name evidence="2" type="ORF">QN277_005689</name>
</gene>
<name>A0AAE1IWU1_9FABA</name>
<dbReference type="SUPFAM" id="SSF81383">
    <property type="entry name" value="F-box domain"/>
    <property type="match status" value="1"/>
</dbReference>
<dbReference type="Pfam" id="PF07734">
    <property type="entry name" value="FBA_1"/>
    <property type="match status" value="1"/>
</dbReference>
<dbReference type="PANTHER" id="PTHR31672:SF10">
    <property type="entry name" value="F-BOX DOMAIN-CONTAINING PROTEIN"/>
    <property type="match status" value="1"/>
</dbReference>
<reference evidence="2" key="1">
    <citation type="submission" date="2023-10" db="EMBL/GenBank/DDBJ databases">
        <title>Chromosome-level genome of the transformable northern wattle, Acacia crassicarpa.</title>
        <authorList>
            <person name="Massaro I."/>
            <person name="Sinha N.R."/>
            <person name="Poethig S."/>
            <person name="Leichty A.R."/>
        </authorList>
    </citation>
    <scope>NUCLEOTIDE SEQUENCE</scope>
    <source>
        <strain evidence="2">Acra3RX</strain>
        <tissue evidence="2">Leaf</tissue>
    </source>
</reference>
<dbReference type="InterPro" id="IPR017451">
    <property type="entry name" value="F-box-assoc_interact_dom"/>
</dbReference>
<accession>A0AAE1IWU1</accession>
<evidence type="ECO:0000259" key="1">
    <source>
        <dbReference type="SMART" id="SM00256"/>
    </source>
</evidence>
<dbReference type="Proteomes" id="UP001293593">
    <property type="component" value="Unassembled WGS sequence"/>
</dbReference>
<dbReference type="InterPro" id="IPR050796">
    <property type="entry name" value="SCF_F-box_component"/>
</dbReference>
<keyword evidence="3" id="KW-1185">Reference proteome</keyword>
<dbReference type="InterPro" id="IPR006527">
    <property type="entry name" value="F-box-assoc_dom_typ1"/>
</dbReference>
<comment type="caution">
    <text evidence="2">The sequence shown here is derived from an EMBL/GenBank/DDBJ whole genome shotgun (WGS) entry which is preliminary data.</text>
</comment>
<dbReference type="EMBL" id="JAWXYG010000011">
    <property type="protein sequence ID" value="KAK4259347.1"/>
    <property type="molecule type" value="Genomic_DNA"/>
</dbReference>
<dbReference type="Gene3D" id="1.20.1280.50">
    <property type="match status" value="1"/>
</dbReference>
<evidence type="ECO:0000313" key="3">
    <source>
        <dbReference type="Proteomes" id="UP001293593"/>
    </source>
</evidence>
<sequence>MEIRCDNPFLPIDIIINILKRLPVKSIVRFQCVLKEWKDLLESPSFIAEHARHSAHERPLLLLHEYSFKRGCLSISLLNHKMETVEVLSIPSIDPFRCNWRIIGSCNGLLCVKVHRDQAWPRSFLWLWNPVIKKVREIPLTTNDPMGRCEYGFGFCGIVNDYKIVKFYKQKIRKKKKDQHFHLIKYDRVEVYSLSTGSWKELEFQLRAIEHAEILSQAVNTDGTISWLLLSIRNISPIIVSFDIATEVFRFTQITLDYGSFLGLDLYINKQNVHYVTEENSGSRFIGVWVAEEVASESRKSLRCTQKYRIGPRSGGLRPTCIWGSEIIFRDTKFKTQMEDPRCILYLFNLITNAWRTFNCSADCDWCDVFNYEESLVSLSV</sequence>
<dbReference type="InterPro" id="IPR001810">
    <property type="entry name" value="F-box_dom"/>
</dbReference>
<feature type="domain" description="F-box" evidence="1">
    <location>
        <begin position="10"/>
        <end position="50"/>
    </location>
</feature>
<dbReference type="NCBIfam" id="TIGR01640">
    <property type="entry name" value="F_box_assoc_1"/>
    <property type="match status" value="1"/>
</dbReference>
<evidence type="ECO:0000313" key="2">
    <source>
        <dbReference type="EMBL" id="KAK4259347.1"/>
    </source>
</evidence>
<dbReference type="CDD" id="cd22157">
    <property type="entry name" value="F-box_AtFBW1-like"/>
    <property type="match status" value="1"/>
</dbReference>
<dbReference type="AlphaFoldDB" id="A0AAE1IWU1"/>
<dbReference type="SMART" id="SM00256">
    <property type="entry name" value="FBOX"/>
    <property type="match status" value="1"/>
</dbReference>
<proteinExistence type="predicted"/>
<dbReference type="PANTHER" id="PTHR31672">
    <property type="entry name" value="BNACNNG10540D PROTEIN"/>
    <property type="match status" value="1"/>
</dbReference>
<dbReference type="InterPro" id="IPR036047">
    <property type="entry name" value="F-box-like_dom_sf"/>
</dbReference>
<organism evidence="2 3">
    <name type="scientific">Acacia crassicarpa</name>
    <name type="common">northern wattle</name>
    <dbReference type="NCBI Taxonomy" id="499986"/>
    <lineage>
        <taxon>Eukaryota</taxon>
        <taxon>Viridiplantae</taxon>
        <taxon>Streptophyta</taxon>
        <taxon>Embryophyta</taxon>
        <taxon>Tracheophyta</taxon>
        <taxon>Spermatophyta</taxon>
        <taxon>Magnoliopsida</taxon>
        <taxon>eudicotyledons</taxon>
        <taxon>Gunneridae</taxon>
        <taxon>Pentapetalae</taxon>
        <taxon>rosids</taxon>
        <taxon>fabids</taxon>
        <taxon>Fabales</taxon>
        <taxon>Fabaceae</taxon>
        <taxon>Caesalpinioideae</taxon>
        <taxon>mimosoid clade</taxon>
        <taxon>Acacieae</taxon>
        <taxon>Acacia</taxon>
    </lineage>
</organism>